<dbReference type="EMBL" id="CP136336">
    <property type="protein sequence ID" value="WOB06407.1"/>
    <property type="molecule type" value="Genomic_DNA"/>
</dbReference>
<dbReference type="InterPro" id="IPR036873">
    <property type="entry name" value="Rhodanese-like_dom_sf"/>
</dbReference>
<dbReference type="PANTHER" id="PTHR43268:SF3">
    <property type="entry name" value="RHODANESE-LIKE DOMAIN-CONTAINING PROTEIN 7-RELATED"/>
    <property type="match status" value="1"/>
</dbReference>
<name>A0ABZ0CN59_9BURK</name>
<dbReference type="InterPro" id="IPR001763">
    <property type="entry name" value="Rhodanese-like_dom"/>
</dbReference>
<comment type="catalytic activity">
    <reaction evidence="1">
        <text>uridine(34) in tRNA + AH2 + O2 = 5-hydroxyuridine(34) in tRNA + A + H2O</text>
        <dbReference type="Rhea" id="RHEA:64224"/>
        <dbReference type="Rhea" id="RHEA-COMP:11727"/>
        <dbReference type="Rhea" id="RHEA-COMP:13381"/>
        <dbReference type="ChEBI" id="CHEBI:13193"/>
        <dbReference type="ChEBI" id="CHEBI:15377"/>
        <dbReference type="ChEBI" id="CHEBI:15379"/>
        <dbReference type="ChEBI" id="CHEBI:17499"/>
        <dbReference type="ChEBI" id="CHEBI:65315"/>
        <dbReference type="ChEBI" id="CHEBI:136877"/>
    </reaction>
</comment>
<keyword evidence="1" id="KW-0819">tRNA processing</keyword>
<comment type="similarity">
    <text evidence="1">Belongs to the TrhO family.</text>
</comment>
<dbReference type="Gene3D" id="3.30.70.100">
    <property type="match status" value="1"/>
</dbReference>
<dbReference type="Gene3D" id="3.40.250.10">
    <property type="entry name" value="Rhodanese-like domain"/>
    <property type="match status" value="1"/>
</dbReference>
<reference evidence="3 4" key="1">
    <citation type="submission" date="2023-10" db="EMBL/GenBank/DDBJ databases">
        <title>Bacteria for the degradation of biodegradable plastic PBAT(Polybutylene adipate terephthalate).</title>
        <authorList>
            <person name="Weon H.-Y."/>
            <person name="Yeon J."/>
        </authorList>
    </citation>
    <scope>NUCLEOTIDE SEQUENCE [LARGE SCALE GENOMIC DNA]</scope>
    <source>
        <strain evidence="3 4">SBD 7-3</strain>
    </source>
</reference>
<keyword evidence="1" id="KW-0560">Oxidoreductase</keyword>
<dbReference type="Pfam" id="PF17773">
    <property type="entry name" value="UPF0176_N"/>
    <property type="match status" value="1"/>
</dbReference>
<sequence>MSPTVHSSFYKFVALDDPAALAAGLRALAGPLLGSVLVAHEGLNGVLAGPEEALDAFERGLTRDPRFAGMAFKRSACRTPPFARLAIHVKPEVVTVGVPYAPAVGTQRTPQEWRDLMARDDVVVLDNRNSFEYRLGHFAGAVDPGVTNFRDFPRYVAEHAAEWKAAGKEVAMYCTGGIRCEKTAAWMQDLGLTVHELQGGILNYFHAMPDAERDWQGECFVFDNRIALDTHLQQTDTTAEQVYAGEPDGEWRLARAKRLHEAA</sequence>
<dbReference type="SMART" id="SM00450">
    <property type="entry name" value="RHOD"/>
    <property type="match status" value="1"/>
</dbReference>
<dbReference type="InterPro" id="IPR020936">
    <property type="entry name" value="TrhO"/>
</dbReference>
<protein>
    <recommendedName>
        <fullName evidence="1">tRNA uridine(34) hydroxylase</fullName>
        <ecNumber evidence="1">1.14.-.-</ecNumber>
    </recommendedName>
    <alternativeName>
        <fullName evidence="1">tRNA hydroxylation protein O</fullName>
    </alternativeName>
</protein>
<keyword evidence="4" id="KW-1185">Reference proteome</keyword>
<proteinExistence type="inferred from homology"/>
<evidence type="ECO:0000259" key="2">
    <source>
        <dbReference type="PROSITE" id="PS50206"/>
    </source>
</evidence>
<comment type="function">
    <text evidence="1">Catalyzes oxygen-dependent 5-hydroxyuridine (ho5U) modification at position 34 in tRNAs.</text>
</comment>
<dbReference type="PANTHER" id="PTHR43268">
    <property type="entry name" value="THIOSULFATE SULFURTRANSFERASE/RHODANESE-LIKE DOMAIN-CONTAINING PROTEIN 2"/>
    <property type="match status" value="1"/>
</dbReference>
<dbReference type="Proteomes" id="UP001303946">
    <property type="component" value="Chromosome"/>
</dbReference>
<evidence type="ECO:0000256" key="1">
    <source>
        <dbReference type="HAMAP-Rule" id="MF_00469"/>
    </source>
</evidence>
<dbReference type="RefSeq" id="WP_316698834.1">
    <property type="nucleotide sequence ID" value="NZ_CP136336.1"/>
</dbReference>
<dbReference type="EC" id="1.14.-.-" evidence="1"/>
<accession>A0ABZ0CN59</accession>
<gene>
    <name evidence="1" type="primary">trhO</name>
    <name evidence="3" type="ORF">RXV79_15910</name>
</gene>
<dbReference type="Pfam" id="PF00581">
    <property type="entry name" value="Rhodanese"/>
    <property type="match status" value="1"/>
</dbReference>
<evidence type="ECO:0000313" key="3">
    <source>
        <dbReference type="EMBL" id="WOB06407.1"/>
    </source>
</evidence>
<dbReference type="SUPFAM" id="SSF52821">
    <property type="entry name" value="Rhodanese/Cell cycle control phosphatase"/>
    <property type="match status" value="1"/>
</dbReference>
<organism evidence="3 4">
    <name type="scientific">Piscinibacter gummiphilus</name>
    <dbReference type="NCBI Taxonomy" id="946333"/>
    <lineage>
        <taxon>Bacteria</taxon>
        <taxon>Pseudomonadati</taxon>
        <taxon>Pseudomonadota</taxon>
        <taxon>Betaproteobacteria</taxon>
        <taxon>Burkholderiales</taxon>
        <taxon>Sphaerotilaceae</taxon>
        <taxon>Piscinibacter</taxon>
    </lineage>
</organism>
<dbReference type="InterPro" id="IPR040503">
    <property type="entry name" value="TRHO_N"/>
</dbReference>
<dbReference type="PROSITE" id="PS50206">
    <property type="entry name" value="RHODANESE_3"/>
    <property type="match status" value="1"/>
</dbReference>
<feature type="domain" description="Rhodanese" evidence="2">
    <location>
        <begin position="118"/>
        <end position="213"/>
    </location>
</feature>
<evidence type="ECO:0000313" key="4">
    <source>
        <dbReference type="Proteomes" id="UP001303946"/>
    </source>
</evidence>
<dbReference type="HAMAP" id="MF_00469">
    <property type="entry name" value="TrhO"/>
    <property type="match status" value="1"/>
</dbReference>